<evidence type="ECO:0000256" key="1">
    <source>
        <dbReference type="SAM" id="MobiDB-lite"/>
    </source>
</evidence>
<dbReference type="AlphaFoldDB" id="A0AAE0TUQ2"/>
<evidence type="ECO:0000313" key="2">
    <source>
        <dbReference type="EMBL" id="KAK3380541.1"/>
    </source>
</evidence>
<reference evidence="2" key="1">
    <citation type="journal article" date="2023" name="Mol. Phylogenet. Evol.">
        <title>Genome-scale phylogeny and comparative genomics of the fungal order Sordariales.</title>
        <authorList>
            <person name="Hensen N."/>
            <person name="Bonometti L."/>
            <person name="Westerberg I."/>
            <person name="Brannstrom I.O."/>
            <person name="Guillou S."/>
            <person name="Cros-Aarteil S."/>
            <person name="Calhoun S."/>
            <person name="Haridas S."/>
            <person name="Kuo A."/>
            <person name="Mondo S."/>
            <person name="Pangilinan J."/>
            <person name="Riley R."/>
            <person name="LaButti K."/>
            <person name="Andreopoulos B."/>
            <person name="Lipzen A."/>
            <person name="Chen C."/>
            <person name="Yan M."/>
            <person name="Daum C."/>
            <person name="Ng V."/>
            <person name="Clum A."/>
            <person name="Steindorff A."/>
            <person name="Ohm R.A."/>
            <person name="Martin F."/>
            <person name="Silar P."/>
            <person name="Natvig D.O."/>
            <person name="Lalanne C."/>
            <person name="Gautier V."/>
            <person name="Ament-Velasquez S.L."/>
            <person name="Kruys A."/>
            <person name="Hutchinson M.I."/>
            <person name="Powell A.J."/>
            <person name="Barry K."/>
            <person name="Miller A.N."/>
            <person name="Grigoriev I.V."/>
            <person name="Debuchy R."/>
            <person name="Gladieux P."/>
            <person name="Hiltunen Thoren M."/>
            <person name="Johannesson H."/>
        </authorList>
    </citation>
    <scope>NUCLEOTIDE SEQUENCE</scope>
    <source>
        <strain evidence="2">CBS 958.72</strain>
    </source>
</reference>
<feature type="compositionally biased region" description="Basic and acidic residues" evidence="1">
    <location>
        <begin position="235"/>
        <end position="247"/>
    </location>
</feature>
<dbReference type="EMBL" id="JAULSN010000002">
    <property type="protein sequence ID" value="KAK3380541.1"/>
    <property type="molecule type" value="Genomic_DNA"/>
</dbReference>
<reference evidence="2" key="2">
    <citation type="submission" date="2023-06" db="EMBL/GenBank/DDBJ databases">
        <authorList>
            <consortium name="Lawrence Berkeley National Laboratory"/>
            <person name="Haridas S."/>
            <person name="Hensen N."/>
            <person name="Bonometti L."/>
            <person name="Westerberg I."/>
            <person name="Brannstrom I.O."/>
            <person name="Guillou S."/>
            <person name="Cros-Aarteil S."/>
            <person name="Calhoun S."/>
            <person name="Kuo A."/>
            <person name="Mondo S."/>
            <person name="Pangilinan J."/>
            <person name="Riley R."/>
            <person name="Labutti K."/>
            <person name="Andreopoulos B."/>
            <person name="Lipzen A."/>
            <person name="Chen C."/>
            <person name="Yanf M."/>
            <person name="Daum C."/>
            <person name="Ng V."/>
            <person name="Clum A."/>
            <person name="Steindorff A."/>
            <person name="Ohm R."/>
            <person name="Martin F."/>
            <person name="Silar P."/>
            <person name="Natvig D."/>
            <person name="Lalanne C."/>
            <person name="Gautier V."/>
            <person name="Ament-Velasquez S.L."/>
            <person name="Kruys A."/>
            <person name="Hutchinson M.I."/>
            <person name="Powell A.J."/>
            <person name="Barry K."/>
            <person name="Miller A.N."/>
            <person name="Grigoriev I.V."/>
            <person name="Debuchy R."/>
            <person name="Gladieux P."/>
            <person name="Thoren M.H."/>
            <person name="Johannesson H."/>
        </authorList>
    </citation>
    <scope>NUCLEOTIDE SEQUENCE</scope>
    <source>
        <strain evidence="2">CBS 958.72</strain>
    </source>
</reference>
<comment type="caution">
    <text evidence="2">The sequence shown here is derived from an EMBL/GenBank/DDBJ whole genome shotgun (WGS) entry which is preliminary data.</text>
</comment>
<evidence type="ECO:0000313" key="3">
    <source>
        <dbReference type="Proteomes" id="UP001287356"/>
    </source>
</evidence>
<gene>
    <name evidence="2" type="ORF">B0T24DRAFT_591002</name>
</gene>
<feature type="region of interest" description="Disordered" evidence="1">
    <location>
        <begin position="261"/>
        <end position="294"/>
    </location>
</feature>
<keyword evidence="3" id="KW-1185">Reference proteome</keyword>
<feature type="compositionally biased region" description="Polar residues" evidence="1">
    <location>
        <begin position="1"/>
        <end position="11"/>
    </location>
</feature>
<feature type="compositionally biased region" description="Basic and acidic residues" evidence="1">
    <location>
        <begin position="15"/>
        <end position="29"/>
    </location>
</feature>
<feature type="region of interest" description="Disordered" evidence="1">
    <location>
        <begin position="235"/>
        <end position="254"/>
    </location>
</feature>
<protein>
    <submittedName>
        <fullName evidence="2">Uncharacterized protein</fullName>
    </submittedName>
</protein>
<feature type="region of interest" description="Disordered" evidence="1">
    <location>
        <begin position="1"/>
        <end position="126"/>
    </location>
</feature>
<proteinExistence type="predicted"/>
<dbReference type="Proteomes" id="UP001287356">
    <property type="component" value="Unassembled WGS sequence"/>
</dbReference>
<organism evidence="2 3">
    <name type="scientific">Lasiosphaeria ovina</name>
    <dbReference type="NCBI Taxonomy" id="92902"/>
    <lineage>
        <taxon>Eukaryota</taxon>
        <taxon>Fungi</taxon>
        <taxon>Dikarya</taxon>
        <taxon>Ascomycota</taxon>
        <taxon>Pezizomycotina</taxon>
        <taxon>Sordariomycetes</taxon>
        <taxon>Sordariomycetidae</taxon>
        <taxon>Sordariales</taxon>
        <taxon>Lasiosphaeriaceae</taxon>
        <taxon>Lasiosphaeria</taxon>
    </lineage>
</organism>
<sequence length="294" mass="32474">MSVESETTQATRLPPIREKPRPQRRDVREMLSILGGDRPPAKPSRSMEGRLVKSPDIPSPGSRTGPPATSNSTSANAALASSQRLKRQATSDALDSDNPYMPKRSPLTERKEPTFGGSSPRVGNNYIPQQKQMVARSDTVVSYFQLDNVPGPNNRIIARDARAQQSRLPKDSGTLFMNHEELDLRTPSGVPIGRGDDDALLHSPLLMAGSEPWTPGQPRGVARTVYAEDEPRHFDVMYHDPNKDDTGTRGNNAFSRATYHPAAAATSGKVEVNRRLPPAQVEEKRWPRRRDSKL</sequence>
<accession>A0AAE0TUQ2</accession>
<name>A0AAE0TUQ2_9PEZI</name>
<feature type="compositionally biased region" description="Low complexity" evidence="1">
    <location>
        <begin position="68"/>
        <end position="82"/>
    </location>
</feature>